<dbReference type="PROSITE" id="PS50885">
    <property type="entry name" value="HAMP"/>
    <property type="match status" value="1"/>
</dbReference>
<keyword evidence="4" id="KW-0597">Phosphoprotein</keyword>
<dbReference type="InterPro" id="IPR036097">
    <property type="entry name" value="HisK_dim/P_sf"/>
</dbReference>
<feature type="region of interest" description="Disordered" evidence="9">
    <location>
        <begin position="1"/>
        <end position="29"/>
    </location>
</feature>
<evidence type="ECO:0000256" key="4">
    <source>
        <dbReference type="ARBA" id="ARBA00022553"/>
    </source>
</evidence>
<evidence type="ECO:0000256" key="1">
    <source>
        <dbReference type="ARBA" id="ARBA00000085"/>
    </source>
</evidence>
<dbReference type="Gene3D" id="6.10.340.10">
    <property type="match status" value="1"/>
</dbReference>
<evidence type="ECO:0000256" key="9">
    <source>
        <dbReference type="SAM" id="MobiDB-lite"/>
    </source>
</evidence>
<dbReference type="STRING" id="1173022.Cri9333_1324"/>
<name>K9VXJ1_9CYAN</name>
<dbReference type="AlphaFoldDB" id="K9VXJ1"/>
<dbReference type="EMBL" id="CP003620">
    <property type="protein sequence ID" value="AFZ12222.1"/>
    <property type="molecule type" value="Genomic_DNA"/>
</dbReference>
<evidence type="ECO:0000256" key="7">
    <source>
        <dbReference type="ARBA" id="ARBA00023012"/>
    </source>
</evidence>
<dbReference type="SMART" id="SM00304">
    <property type="entry name" value="HAMP"/>
    <property type="match status" value="1"/>
</dbReference>
<evidence type="ECO:0000256" key="3">
    <source>
        <dbReference type="ARBA" id="ARBA00012438"/>
    </source>
</evidence>
<dbReference type="InterPro" id="IPR003660">
    <property type="entry name" value="HAMP_dom"/>
</dbReference>
<dbReference type="SUPFAM" id="SSF55874">
    <property type="entry name" value="ATPase domain of HSP90 chaperone/DNA topoisomerase II/histidine kinase"/>
    <property type="match status" value="1"/>
</dbReference>
<dbReference type="SUPFAM" id="SSF158472">
    <property type="entry name" value="HAMP domain-like"/>
    <property type="match status" value="1"/>
</dbReference>
<evidence type="ECO:0000313" key="14">
    <source>
        <dbReference type="Proteomes" id="UP000010472"/>
    </source>
</evidence>
<dbReference type="OrthoDB" id="501036at2"/>
<evidence type="ECO:0000256" key="2">
    <source>
        <dbReference type="ARBA" id="ARBA00004370"/>
    </source>
</evidence>
<dbReference type="Gene3D" id="1.10.287.130">
    <property type="match status" value="1"/>
</dbReference>
<dbReference type="PROSITE" id="PS50109">
    <property type="entry name" value="HIS_KIN"/>
    <property type="match status" value="1"/>
</dbReference>
<evidence type="ECO:0000259" key="12">
    <source>
        <dbReference type="PROSITE" id="PS50885"/>
    </source>
</evidence>
<dbReference type="eggNOG" id="COG5000">
    <property type="taxonomic scope" value="Bacteria"/>
</dbReference>
<dbReference type="InterPro" id="IPR036890">
    <property type="entry name" value="HATPase_C_sf"/>
</dbReference>
<dbReference type="KEGG" id="cep:Cri9333_1324"/>
<dbReference type="InterPro" id="IPR003661">
    <property type="entry name" value="HisK_dim/P_dom"/>
</dbReference>
<keyword evidence="10" id="KW-0812">Transmembrane</keyword>
<accession>K9VXJ1</accession>
<dbReference type="InterPro" id="IPR003594">
    <property type="entry name" value="HATPase_dom"/>
</dbReference>
<reference evidence="13 14" key="1">
    <citation type="submission" date="2012-06" db="EMBL/GenBank/DDBJ databases">
        <title>Finished chromosome of genome of Crinalium epipsammum PCC 9333.</title>
        <authorList>
            <consortium name="US DOE Joint Genome Institute"/>
            <person name="Gugger M."/>
            <person name="Coursin T."/>
            <person name="Rippka R."/>
            <person name="Tandeau De Marsac N."/>
            <person name="Huntemann M."/>
            <person name="Wei C.-L."/>
            <person name="Han J."/>
            <person name="Detter J.C."/>
            <person name="Han C."/>
            <person name="Tapia R."/>
            <person name="Davenport K."/>
            <person name="Daligault H."/>
            <person name="Erkkila T."/>
            <person name="Gu W."/>
            <person name="Munk A.C.C."/>
            <person name="Teshima H."/>
            <person name="Xu Y."/>
            <person name="Chain P."/>
            <person name="Chen A."/>
            <person name="Krypides N."/>
            <person name="Mavromatis K."/>
            <person name="Markowitz V."/>
            <person name="Szeto E."/>
            <person name="Ivanova N."/>
            <person name="Mikhailova N."/>
            <person name="Ovchinnikova G."/>
            <person name="Pagani I."/>
            <person name="Pati A."/>
            <person name="Goodwin L."/>
            <person name="Peters L."/>
            <person name="Pitluck S."/>
            <person name="Woyke T."/>
            <person name="Kerfeld C."/>
        </authorList>
    </citation>
    <scope>NUCLEOTIDE SEQUENCE [LARGE SCALE GENOMIC DNA]</scope>
    <source>
        <strain evidence="13 14">PCC 9333</strain>
    </source>
</reference>
<feature type="domain" description="Histidine kinase" evidence="11">
    <location>
        <begin position="396"/>
        <end position="647"/>
    </location>
</feature>
<feature type="coiled-coil region" evidence="8">
    <location>
        <begin position="214"/>
        <end position="241"/>
    </location>
</feature>
<evidence type="ECO:0000256" key="5">
    <source>
        <dbReference type="ARBA" id="ARBA00022679"/>
    </source>
</evidence>
<comment type="subcellular location">
    <subcellularLocation>
        <location evidence="2">Membrane</location>
    </subcellularLocation>
</comment>
<keyword evidence="5" id="KW-0808">Transferase</keyword>
<comment type="catalytic activity">
    <reaction evidence="1">
        <text>ATP + protein L-histidine = ADP + protein N-phospho-L-histidine.</text>
        <dbReference type="EC" id="2.7.13.3"/>
    </reaction>
</comment>
<dbReference type="Pfam" id="PF00672">
    <property type="entry name" value="HAMP"/>
    <property type="match status" value="1"/>
</dbReference>
<evidence type="ECO:0000259" key="11">
    <source>
        <dbReference type="PROSITE" id="PS50109"/>
    </source>
</evidence>
<keyword evidence="10" id="KW-1133">Transmembrane helix</keyword>
<evidence type="ECO:0000313" key="13">
    <source>
        <dbReference type="EMBL" id="AFZ12222.1"/>
    </source>
</evidence>
<dbReference type="CDD" id="cd00082">
    <property type="entry name" value="HisKA"/>
    <property type="match status" value="1"/>
</dbReference>
<evidence type="ECO:0000256" key="10">
    <source>
        <dbReference type="SAM" id="Phobius"/>
    </source>
</evidence>
<feature type="transmembrane region" description="Helical" evidence="10">
    <location>
        <begin position="50"/>
        <end position="73"/>
    </location>
</feature>
<dbReference type="PANTHER" id="PTHR43065:SF50">
    <property type="entry name" value="HISTIDINE KINASE"/>
    <property type="match status" value="1"/>
</dbReference>
<evidence type="ECO:0000256" key="8">
    <source>
        <dbReference type="SAM" id="Coils"/>
    </source>
</evidence>
<dbReference type="HOGENOM" id="CLU_000445_114_39_3"/>
<dbReference type="InterPro" id="IPR005467">
    <property type="entry name" value="His_kinase_dom"/>
</dbReference>
<dbReference type="GO" id="GO:0016020">
    <property type="term" value="C:membrane"/>
    <property type="evidence" value="ECO:0007669"/>
    <property type="project" value="UniProtKB-SubCell"/>
</dbReference>
<dbReference type="SUPFAM" id="SSF47384">
    <property type="entry name" value="Homodimeric domain of signal transducing histidine kinase"/>
    <property type="match status" value="1"/>
</dbReference>
<keyword evidence="10" id="KW-0472">Membrane</keyword>
<sequence>MQPEEPHLNSAVKSVADRSDSENQGSVARSKNNWITRSLNFKSIRHKIGLGYALAIGVAILGTTAGQIIGTYYQEQAHDQYKQARDEEHLLTELKTAVLEARSHQQQFIPLIQNAQSFKDEHAHFLRHTQEVKKLFDEVKSYVKENSKTDPDIERVEEWLRTYNGTVAAYFQEIEALINRIDPANLRSPDVPAAQQSLLKFTNGNVALKFDGLSDDLTALIEAAHEEEEEAQENLDEAEALHIKITALSLLFSVITAAALALYTSRAIARPLEAVTQVAQKVTDKADFQLQAPVTTKDEVGVLAKSFNKLINRVADYTKELEIARQTLEKRVEERTEELWQKTEQLESAHDHLQQLNTDLVSQAQELEITLENLRQTQSQLIQTEKMSSLGQMVAGVAHEINNPVNFIHGNIAHVTNYVQDLLGLIDLYLQQYPNTSPEIADEIAAIDLEFIIEDLPKTLNSMNMGTERISQIVLSLRNFSRLDETGMKQADIHAGIDSTLLILNHKLKQGVHVSKEYGNLPKVECYPAQLNQVFMNIINNAIDALMAQTDSSRKEIVIQTQVVESNLEADSGCYAVVSIKDNGAGMPSEVRRKIFNPFFTTKPVGQGTGLGLAISYQIIEKHNGKIEVISEPGEGTEFTISLPISK</sequence>
<dbReference type="eggNOG" id="COG4191">
    <property type="taxonomic scope" value="Bacteria"/>
</dbReference>
<dbReference type="InterPro" id="IPR004358">
    <property type="entry name" value="Sig_transdc_His_kin-like_C"/>
</dbReference>
<dbReference type="GO" id="GO:0000155">
    <property type="term" value="F:phosphorelay sensor kinase activity"/>
    <property type="evidence" value="ECO:0007669"/>
    <property type="project" value="InterPro"/>
</dbReference>
<feature type="domain" description="HAMP" evidence="12">
    <location>
        <begin position="266"/>
        <end position="319"/>
    </location>
</feature>
<dbReference type="SMART" id="SM00387">
    <property type="entry name" value="HATPase_c"/>
    <property type="match status" value="1"/>
</dbReference>
<evidence type="ECO:0000256" key="6">
    <source>
        <dbReference type="ARBA" id="ARBA00022777"/>
    </source>
</evidence>
<dbReference type="Gene3D" id="3.30.565.10">
    <property type="entry name" value="Histidine kinase-like ATPase, C-terminal domain"/>
    <property type="match status" value="1"/>
</dbReference>
<keyword evidence="8" id="KW-0175">Coiled coil</keyword>
<dbReference type="RefSeq" id="WP_015202344.1">
    <property type="nucleotide sequence ID" value="NC_019753.1"/>
</dbReference>
<feature type="coiled-coil region" evidence="8">
    <location>
        <begin position="307"/>
        <end position="384"/>
    </location>
</feature>
<dbReference type="PRINTS" id="PR00344">
    <property type="entry name" value="BCTRLSENSOR"/>
</dbReference>
<organism evidence="13 14">
    <name type="scientific">Crinalium epipsammum PCC 9333</name>
    <dbReference type="NCBI Taxonomy" id="1173022"/>
    <lineage>
        <taxon>Bacteria</taxon>
        <taxon>Bacillati</taxon>
        <taxon>Cyanobacteriota</taxon>
        <taxon>Cyanophyceae</taxon>
        <taxon>Gomontiellales</taxon>
        <taxon>Gomontiellaceae</taxon>
        <taxon>Crinalium</taxon>
    </lineage>
</organism>
<dbReference type="EC" id="2.7.13.3" evidence="3"/>
<dbReference type="Pfam" id="PF02518">
    <property type="entry name" value="HATPase_c"/>
    <property type="match status" value="1"/>
</dbReference>
<protein>
    <recommendedName>
        <fullName evidence="3">histidine kinase</fullName>
        <ecNumber evidence="3">2.7.13.3</ecNumber>
    </recommendedName>
</protein>
<keyword evidence="6 13" id="KW-0418">Kinase</keyword>
<keyword evidence="7" id="KW-0902">Two-component regulatory system</keyword>
<gene>
    <name evidence="13" type="ORF">Cri9333_1324</name>
</gene>
<dbReference type="CDD" id="cd06225">
    <property type="entry name" value="HAMP"/>
    <property type="match status" value="1"/>
</dbReference>
<proteinExistence type="predicted"/>
<dbReference type="Proteomes" id="UP000010472">
    <property type="component" value="Chromosome"/>
</dbReference>
<keyword evidence="14" id="KW-1185">Reference proteome</keyword>
<dbReference type="PANTHER" id="PTHR43065">
    <property type="entry name" value="SENSOR HISTIDINE KINASE"/>
    <property type="match status" value="1"/>
</dbReference>
<dbReference type="PATRIC" id="fig|1173022.3.peg.1437"/>